<keyword evidence="7" id="KW-0998">Cell outer membrane</keyword>
<keyword evidence="12" id="KW-1185">Reference proteome</keyword>
<name>A0A2N5D394_9CAUL</name>
<reference evidence="9 12" key="2">
    <citation type="submission" date="2018-01" db="EMBL/GenBank/DDBJ databases">
        <title>Complete genome sequence of Caulobacter flavus RHGG3.</title>
        <authorList>
            <person name="Yang E."/>
        </authorList>
    </citation>
    <scope>NUCLEOTIDE SEQUENCE [LARGE SCALE GENOMIC DNA]</scope>
    <source>
        <strain evidence="9 12">RHGG3</strain>
    </source>
</reference>
<dbReference type="Proteomes" id="UP000281192">
    <property type="component" value="Chromosome"/>
</dbReference>
<dbReference type="EMBL" id="PJRQ01000006">
    <property type="protein sequence ID" value="PLR20491.1"/>
    <property type="molecule type" value="Genomic_DNA"/>
</dbReference>
<evidence type="ECO:0000313" key="12">
    <source>
        <dbReference type="Proteomes" id="UP000281192"/>
    </source>
</evidence>
<comment type="similarity">
    <text evidence="2">Belongs to the OmpP1/FadL family.</text>
</comment>
<dbReference type="InterPro" id="IPR005017">
    <property type="entry name" value="OMPP1/FadL/TodX"/>
</dbReference>
<evidence type="ECO:0000313" key="10">
    <source>
        <dbReference type="EMBL" id="PLR20491.1"/>
    </source>
</evidence>
<evidence type="ECO:0000256" key="2">
    <source>
        <dbReference type="ARBA" id="ARBA00008163"/>
    </source>
</evidence>
<gene>
    <name evidence="9" type="ORF">C1707_23185</name>
    <name evidence="10" type="ORF">CFHF_01830</name>
</gene>
<dbReference type="GO" id="GO:0009279">
    <property type="term" value="C:cell outer membrane"/>
    <property type="evidence" value="ECO:0007669"/>
    <property type="project" value="UniProtKB-SubCell"/>
</dbReference>
<dbReference type="Pfam" id="PF03349">
    <property type="entry name" value="Toluene_X"/>
    <property type="match status" value="1"/>
</dbReference>
<accession>A0A2N5D394</accession>
<dbReference type="Proteomes" id="UP000234483">
    <property type="component" value="Unassembled WGS sequence"/>
</dbReference>
<dbReference type="SUPFAM" id="SSF56935">
    <property type="entry name" value="Porins"/>
    <property type="match status" value="1"/>
</dbReference>
<evidence type="ECO:0000256" key="6">
    <source>
        <dbReference type="ARBA" id="ARBA00023136"/>
    </source>
</evidence>
<keyword evidence="3" id="KW-1134">Transmembrane beta strand</keyword>
<comment type="subcellular location">
    <subcellularLocation>
        <location evidence="1">Cell outer membrane</location>
        <topology evidence="1">Multi-pass membrane protein</topology>
    </subcellularLocation>
</comment>
<evidence type="ECO:0000256" key="8">
    <source>
        <dbReference type="SAM" id="SignalP"/>
    </source>
</evidence>
<organism evidence="10 11">
    <name type="scientific">Caulobacter flavus</name>
    <dbReference type="NCBI Taxonomy" id="1679497"/>
    <lineage>
        <taxon>Bacteria</taxon>
        <taxon>Pseudomonadati</taxon>
        <taxon>Pseudomonadota</taxon>
        <taxon>Alphaproteobacteria</taxon>
        <taxon>Caulobacterales</taxon>
        <taxon>Caulobacteraceae</taxon>
        <taxon>Caulobacter</taxon>
    </lineage>
</organism>
<feature type="chain" id="PRO_5044578207" evidence="8">
    <location>
        <begin position="26"/>
        <end position="429"/>
    </location>
</feature>
<protein>
    <submittedName>
        <fullName evidence="10">Long-chain fatty acid transporter</fullName>
    </submittedName>
</protein>
<evidence type="ECO:0000256" key="3">
    <source>
        <dbReference type="ARBA" id="ARBA00022452"/>
    </source>
</evidence>
<dbReference type="PANTHER" id="PTHR35093:SF8">
    <property type="entry name" value="OUTER MEMBRANE PROTEIN NMB0088-RELATED"/>
    <property type="match status" value="1"/>
</dbReference>
<dbReference type="AlphaFoldDB" id="A0A2N5D394"/>
<evidence type="ECO:0000313" key="11">
    <source>
        <dbReference type="Proteomes" id="UP000234483"/>
    </source>
</evidence>
<evidence type="ECO:0000256" key="4">
    <source>
        <dbReference type="ARBA" id="ARBA00022692"/>
    </source>
</evidence>
<keyword evidence="6" id="KW-0472">Membrane</keyword>
<evidence type="ECO:0000256" key="1">
    <source>
        <dbReference type="ARBA" id="ARBA00004571"/>
    </source>
</evidence>
<dbReference type="KEGG" id="cfh:C1707_23185"/>
<sequence>MALSRKVLAAGAALAALAAASQASASGFYLQEQSARGAGRAYSGEVADSGAASLWWNPAAIAGVEHAEVYGGLHAVLVNSKVTDKGSTITRPVPVTTGVGGVGTATDVINDGVVPNFAGAWRLNDKIVLGVSMAAPYNFTTEYEANSWARYDALKSRLTTADLQATLAYRVNDKLDLGVGISGVYADAELTNALPNASPLQADGRQELTGDGWGYGWTVGAQFHATPALTFGASYRSKTEHTLKGDVAVSGILAPLPTAANRTIGGEATITTPWMATVGARWAVTPKTTLNAQVARVGWSEFDAIRVSFAGGGSVSEQDYKDITTIALGVDHQLTPRLTLRGGVQKDPTPTPDDARTARVPDGDRMLYAVGATWAAKPNLNLDIAATYISFDDSEIHRTDTTATSSVLNLRGEATGHAAVLSTGIRWTF</sequence>
<dbReference type="RefSeq" id="WP_101711329.1">
    <property type="nucleotide sequence ID" value="NZ_CP026100.1"/>
</dbReference>
<dbReference type="EMBL" id="CP026100">
    <property type="protein sequence ID" value="AYV48923.1"/>
    <property type="molecule type" value="Genomic_DNA"/>
</dbReference>
<dbReference type="NCBIfam" id="TIGR01414">
    <property type="entry name" value="autotrans_barl"/>
    <property type="match status" value="1"/>
</dbReference>
<dbReference type="PANTHER" id="PTHR35093">
    <property type="entry name" value="OUTER MEMBRANE PROTEIN NMB0088-RELATED"/>
    <property type="match status" value="1"/>
</dbReference>
<dbReference type="GO" id="GO:0015483">
    <property type="term" value="F:long-chain fatty acid transporting porin activity"/>
    <property type="evidence" value="ECO:0007669"/>
    <property type="project" value="TreeGrafter"/>
</dbReference>
<reference evidence="10 11" key="1">
    <citation type="submission" date="2017-12" db="EMBL/GenBank/DDBJ databases">
        <title>The genome sequence of Caulobacter flavus CGMCC1 15093.</title>
        <authorList>
            <person name="Gao J."/>
            <person name="Mao X."/>
            <person name="Sun J."/>
        </authorList>
    </citation>
    <scope>NUCLEOTIDE SEQUENCE [LARGE SCALE GENOMIC DNA]</scope>
    <source>
        <strain evidence="10 11">CGMCC1 15093</strain>
    </source>
</reference>
<dbReference type="Gene3D" id="2.40.160.60">
    <property type="entry name" value="Outer membrane protein transport protein (OMPP1/FadL/TodX)"/>
    <property type="match status" value="1"/>
</dbReference>
<evidence type="ECO:0000256" key="7">
    <source>
        <dbReference type="ARBA" id="ARBA00023237"/>
    </source>
</evidence>
<dbReference type="OrthoDB" id="19849at2"/>
<feature type="signal peptide" evidence="8">
    <location>
        <begin position="1"/>
        <end position="25"/>
    </location>
</feature>
<keyword evidence="5 8" id="KW-0732">Signal</keyword>
<dbReference type="InterPro" id="IPR006315">
    <property type="entry name" value="OM_autotransptr_brl_dom"/>
</dbReference>
<proteinExistence type="inferred from homology"/>
<evidence type="ECO:0000256" key="5">
    <source>
        <dbReference type="ARBA" id="ARBA00022729"/>
    </source>
</evidence>
<keyword evidence="4" id="KW-0812">Transmembrane</keyword>
<evidence type="ECO:0000313" key="9">
    <source>
        <dbReference type="EMBL" id="AYV48923.1"/>
    </source>
</evidence>